<evidence type="ECO:0000313" key="5">
    <source>
        <dbReference type="Proteomes" id="UP000780768"/>
    </source>
</evidence>
<evidence type="ECO:0000256" key="1">
    <source>
        <dbReference type="ARBA" id="ARBA00022603"/>
    </source>
</evidence>
<keyword evidence="3" id="KW-0949">S-adenosyl-L-methionine</keyword>
<dbReference type="PANTHER" id="PTHR43836">
    <property type="entry name" value="CATECHOL O-METHYLTRANSFERASE 1-RELATED"/>
    <property type="match status" value="1"/>
</dbReference>
<dbReference type="GO" id="GO:0008171">
    <property type="term" value="F:O-methyltransferase activity"/>
    <property type="evidence" value="ECO:0007669"/>
    <property type="project" value="InterPro"/>
</dbReference>
<dbReference type="PANTHER" id="PTHR43836:SF2">
    <property type="entry name" value="CATECHOL O-METHYLTRANSFERASE 1-RELATED"/>
    <property type="match status" value="1"/>
</dbReference>
<dbReference type="InterPro" id="IPR029063">
    <property type="entry name" value="SAM-dependent_MTases_sf"/>
</dbReference>
<dbReference type="PROSITE" id="PS51682">
    <property type="entry name" value="SAM_OMT_I"/>
    <property type="match status" value="1"/>
</dbReference>
<accession>A0A921HPL6</accession>
<evidence type="ECO:0000256" key="3">
    <source>
        <dbReference type="ARBA" id="ARBA00022691"/>
    </source>
</evidence>
<dbReference type="Pfam" id="PF01596">
    <property type="entry name" value="Methyltransf_3"/>
    <property type="match status" value="1"/>
</dbReference>
<organism evidence="4 5">
    <name type="scientific">Megamonas hypermegale</name>
    <dbReference type="NCBI Taxonomy" id="158847"/>
    <lineage>
        <taxon>Bacteria</taxon>
        <taxon>Bacillati</taxon>
        <taxon>Bacillota</taxon>
        <taxon>Negativicutes</taxon>
        <taxon>Selenomonadales</taxon>
        <taxon>Selenomonadaceae</taxon>
        <taxon>Megamonas</taxon>
    </lineage>
</organism>
<dbReference type="InterPro" id="IPR002935">
    <property type="entry name" value="SAM_O-MeTrfase"/>
</dbReference>
<name>A0A921HPL6_9FIRM</name>
<dbReference type="AlphaFoldDB" id="A0A921HPL6"/>
<gene>
    <name evidence="4" type="ORF">K8V65_02825</name>
</gene>
<evidence type="ECO:0000313" key="4">
    <source>
        <dbReference type="EMBL" id="HJF84581.1"/>
    </source>
</evidence>
<dbReference type="EMBL" id="DYVR01000074">
    <property type="protein sequence ID" value="HJF84581.1"/>
    <property type="molecule type" value="Genomic_DNA"/>
</dbReference>
<dbReference type="Gene3D" id="3.40.50.150">
    <property type="entry name" value="Vaccinia Virus protein VP39"/>
    <property type="match status" value="1"/>
</dbReference>
<dbReference type="Proteomes" id="UP000780768">
    <property type="component" value="Unassembled WGS sequence"/>
</dbReference>
<keyword evidence="1" id="KW-0489">Methyltransferase</keyword>
<proteinExistence type="predicted"/>
<reference evidence="4" key="1">
    <citation type="journal article" date="2021" name="PeerJ">
        <title>Extensive microbial diversity within the chicken gut microbiome revealed by metagenomics and culture.</title>
        <authorList>
            <person name="Gilroy R."/>
            <person name="Ravi A."/>
            <person name="Getino M."/>
            <person name="Pursley I."/>
            <person name="Horton D.L."/>
            <person name="Alikhan N.F."/>
            <person name="Baker D."/>
            <person name="Gharbi K."/>
            <person name="Hall N."/>
            <person name="Watson M."/>
            <person name="Adriaenssens E.M."/>
            <person name="Foster-Nyarko E."/>
            <person name="Jarju S."/>
            <person name="Secka A."/>
            <person name="Antonio M."/>
            <person name="Oren A."/>
            <person name="Chaudhuri R.R."/>
            <person name="La Ragione R."/>
            <person name="Hildebrand F."/>
            <person name="Pallen M.J."/>
        </authorList>
    </citation>
    <scope>NUCLEOTIDE SEQUENCE</scope>
    <source>
        <strain evidence="4">7318</strain>
    </source>
</reference>
<dbReference type="GO" id="GO:0032259">
    <property type="term" value="P:methylation"/>
    <property type="evidence" value="ECO:0007669"/>
    <property type="project" value="UniProtKB-KW"/>
</dbReference>
<comment type="caution">
    <text evidence="4">The sequence shown here is derived from an EMBL/GenBank/DDBJ whole genome shotgun (WGS) entry which is preliminary data.</text>
</comment>
<keyword evidence="2" id="KW-0808">Transferase</keyword>
<evidence type="ECO:0000256" key="2">
    <source>
        <dbReference type="ARBA" id="ARBA00022679"/>
    </source>
</evidence>
<sequence>MDCLFKEMEIFAEENHVPIIKEAERAIFRGIMAKYQPKHILEIGTAIGYSALLMAHCGQGAKIKTLELSEERARTAQSFIDRSPYKDDIEIVVGDAGETLLSLAATEMFDMVFIDAAKGQYPDYLQKILPHLNAGGVIVTDNVLFRGYVLGAEKPPRRYKTIVKRLREYLQIINDEKIFKTMIYEDGDGLAVSQKINDN</sequence>
<dbReference type="CDD" id="cd02440">
    <property type="entry name" value="AdoMet_MTases"/>
    <property type="match status" value="1"/>
</dbReference>
<protein>
    <submittedName>
        <fullName evidence="4">O-methyltransferase</fullName>
    </submittedName>
</protein>
<dbReference type="SUPFAM" id="SSF53335">
    <property type="entry name" value="S-adenosyl-L-methionine-dependent methyltransferases"/>
    <property type="match status" value="1"/>
</dbReference>
<reference evidence="4" key="2">
    <citation type="submission" date="2021-09" db="EMBL/GenBank/DDBJ databases">
        <authorList>
            <person name="Gilroy R."/>
        </authorList>
    </citation>
    <scope>NUCLEOTIDE SEQUENCE</scope>
    <source>
        <strain evidence="4">7318</strain>
    </source>
</reference>